<feature type="compositionally biased region" description="Basic and acidic residues" evidence="1">
    <location>
        <begin position="432"/>
        <end position="444"/>
    </location>
</feature>
<gene>
    <name evidence="2" type="ORF">ZT3D7_G11654</name>
</gene>
<reference evidence="2 3" key="1">
    <citation type="submission" date="2016-06" db="EMBL/GenBank/DDBJ databases">
        <authorList>
            <person name="Kjaerup R.B."/>
            <person name="Dalgaard T.S."/>
            <person name="Juul-Madsen H.R."/>
        </authorList>
    </citation>
    <scope>NUCLEOTIDE SEQUENCE [LARGE SCALE GENOMIC DNA]</scope>
</reference>
<keyword evidence="3" id="KW-1185">Reference proteome</keyword>
<feature type="compositionally biased region" description="Polar residues" evidence="1">
    <location>
        <begin position="157"/>
        <end position="167"/>
    </location>
</feature>
<feature type="region of interest" description="Disordered" evidence="1">
    <location>
        <begin position="471"/>
        <end position="495"/>
    </location>
</feature>
<evidence type="ECO:0000313" key="3">
    <source>
        <dbReference type="Proteomes" id="UP000215127"/>
    </source>
</evidence>
<dbReference type="Proteomes" id="UP000215127">
    <property type="component" value="Chromosome 19"/>
</dbReference>
<sequence>MDTASNDDAAEPASRQMKALLHTLKVSRQPLVSDAFVEHFYGQEMVPKQNQKSAKSGTRERSVLGDQYNEHSASLEEQKPNPAESGSTEKVHAAMSRSRKTSVPVAQHNEHSTSFEEQKPESGPTEKVHSAMSRSRETSVPVAQHNEHSTSFEEQKPNQAESGSTEKSVPGAYNNDTQSKMSSPLIEFSTPTKTAVGEDDLIAQQETTPRQSIRNAAPSTELHEDFYRRQPAAAATLPFVPSKSLQILYPDLSATVLSPSVPSELRKYLHQHRPAAAALSPSVPSERLENLNQHPPAAIPPSSVPSPLPKKAPEMSEGGGDISHPPFQYKIPPSLTIRRDDPPHTQTTPRVEESGGTSSSTREDNNDNSSSSTHDSPGMHEGGKEEGLEEHESILEEKEEAQGLGQEKKMTEDKEEHESILEEKEEAQGLGQEKKMTEDKEEIFSKTAPTSEGKGLLSKGWETGWNILQESGRRTYESSPPKIDPDHGIDAGKGS</sequence>
<feature type="compositionally biased region" description="Basic and acidic residues" evidence="1">
    <location>
        <begin position="145"/>
        <end position="156"/>
    </location>
</feature>
<feature type="compositionally biased region" description="Basic and acidic residues" evidence="1">
    <location>
        <begin position="377"/>
        <end position="396"/>
    </location>
</feature>
<evidence type="ECO:0000313" key="2">
    <source>
        <dbReference type="EMBL" id="SMQ56499.1"/>
    </source>
</evidence>
<protein>
    <submittedName>
        <fullName evidence="2">Uncharacterized protein</fullName>
    </submittedName>
</protein>
<name>A0A1X7SA28_ZYMT9</name>
<feature type="compositionally biased region" description="Basic and acidic residues" evidence="1">
    <location>
        <begin position="406"/>
        <end position="422"/>
    </location>
</feature>
<feature type="region of interest" description="Disordered" evidence="1">
    <location>
        <begin position="277"/>
        <end position="458"/>
    </location>
</feature>
<feature type="region of interest" description="Disordered" evidence="1">
    <location>
        <begin position="42"/>
        <end position="184"/>
    </location>
</feature>
<accession>A0A1X7SA28</accession>
<feature type="compositionally biased region" description="Basic and acidic residues" evidence="1">
    <location>
        <begin position="483"/>
        <end position="495"/>
    </location>
</feature>
<dbReference type="AlphaFoldDB" id="A0A1X7SA28"/>
<evidence type="ECO:0000256" key="1">
    <source>
        <dbReference type="SAM" id="MobiDB-lite"/>
    </source>
</evidence>
<proteinExistence type="predicted"/>
<feature type="compositionally biased region" description="Pro residues" evidence="1">
    <location>
        <begin position="297"/>
        <end position="310"/>
    </location>
</feature>
<dbReference type="EMBL" id="LT853707">
    <property type="protein sequence ID" value="SMQ56499.1"/>
    <property type="molecule type" value="Genomic_DNA"/>
</dbReference>
<feature type="compositionally biased region" description="Low complexity" evidence="1">
    <location>
        <begin position="367"/>
        <end position="376"/>
    </location>
</feature>
<organism evidence="2 3">
    <name type="scientific">Zymoseptoria tritici (strain ST99CH_3D7)</name>
    <dbReference type="NCBI Taxonomy" id="1276538"/>
    <lineage>
        <taxon>Eukaryota</taxon>
        <taxon>Fungi</taxon>
        <taxon>Dikarya</taxon>
        <taxon>Ascomycota</taxon>
        <taxon>Pezizomycotina</taxon>
        <taxon>Dothideomycetes</taxon>
        <taxon>Dothideomycetidae</taxon>
        <taxon>Mycosphaerellales</taxon>
        <taxon>Mycosphaerellaceae</taxon>
        <taxon>Zymoseptoria</taxon>
    </lineage>
</organism>
<feature type="compositionally biased region" description="Basic and acidic residues" evidence="1">
    <location>
        <begin position="108"/>
        <end position="137"/>
    </location>
</feature>